<feature type="non-terminal residue" evidence="2">
    <location>
        <position position="1"/>
    </location>
</feature>
<organism evidence="2 3">
    <name type="scientific">Polarella glacialis</name>
    <name type="common">Dinoflagellate</name>
    <dbReference type="NCBI Taxonomy" id="89957"/>
    <lineage>
        <taxon>Eukaryota</taxon>
        <taxon>Sar</taxon>
        <taxon>Alveolata</taxon>
        <taxon>Dinophyceae</taxon>
        <taxon>Suessiales</taxon>
        <taxon>Suessiaceae</taxon>
        <taxon>Polarella</taxon>
    </lineage>
</organism>
<dbReference type="Proteomes" id="UP000654075">
    <property type="component" value="Unassembled WGS sequence"/>
</dbReference>
<sequence length="196" mass="21739">ALSQRLREAVEEAESLRESLGAAEASSSEQLLAGTERRTQLETGLAKCRAELRSAEERGRRAERELDQAHAECQELLNGATSRDDRVEVAQALLEGRLRSLQDQLDASRADLEAARSNEEQLRQQAIEAEARCGDFRRSAAAWEEERQMASETDEGREKALEEELNRLRSADAADEARRTEAVASALTRASTAETK</sequence>
<protein>
    <submittedName>
        <fullName evidence="2">Uncharacterized protein</fullName>
    </submittedName>
</protein>
<feature type="region of interest" description="Disordered" evidence="1">
    <location>
        <begin position="16"/>
        <end position="38"/>
    </location>
</feature>
<accession>A0A813HIX1</accession>
<comment type="caution">
    <text evidence="2">The sequence shown here is derived from an EMBL/GenBank/DDBJ whole genome shotgun (WGS) entry which is preliminary data.</text>
</comment>
<feature type="compositionally biased region" description="Low complexity" evidence="1">
    <location>
        <begin position="18"/>
        <end position="33"/>
    </location>
</feature>
<keyword evidence="3" id="KW-1185">Reference proteome</keyword>
<feature type="region of interest" description="Disordered" evidence="1">
    <location>
        <begin position="144"/>
        <end position="196"/>
    </location>
</feature>
<feature type="compositionally biased region" description="Basic and acidic residues" evidence="1">
    <location>
        <begin position="144"/>
        <end position="181"/>
    </location>
</feature>
<evidence type="ECO:0000313" key="2">
    <source>
        <dbReference type="EMBL" id="CAE8637909.1"/>
    </source>
</evidence>
<feature type="non-terminal residue" evidence="2">
    <location>
        <position position="196"/>
    </location>
</feature>
<evidence type="ECO:0000313" key="3">
    <source>
        <dbReference type="Proteomes" id="UP000654075"/>
    </source>
</evidence>
<evidence type="ECO:0000256" key="1">
    <source>
        <dbReference type="SAM" id="MobiDB-lite"/>
    </source>
</evidence>
<name>A0A813HIX1_POLGL</name>
<reference evidence="2" key="1">
    <citation type="submission" date="2021-02" db="EMBL/GenBank/DDBJ databases">
        <authorList>
            <person name="Dougan E. K."/>
            <person name="Rhodes N."/>
            <person name="Thang M."/>
            <person name="Chan C."/>
        </authorList>
    </citation>
    <scope>NUCLEOTIDE SEQUENCE</scope>
</reference>
<dbReference type="EMBL" id="CAJNNV010031803">
    <property type="protein sequence ID" value="CAE8637909.1"/>
    <property type="molecule type" value="Genomic_DNA"/>
</dbReference>
<gene>
    <name evidence="2" type="ORF">PGLA1383_LOCUS53208</name>
</gene>
<dbReference type="AlphaFoldDB" id="A0A813HIX1"/>
<proteinExistence type="predicted"/>